<evidence type="ECO:0000256" key="1">
    <source>
        <dbReference type="ARBA" id="ARBA00023015"/>
    </source>
</evidence>
<dbReference type="InterPro" id="IPR036271">
    <property type="entry name" value="Tet_transcr_reg_TetR-rel_C_sf"/>
</dbReference>
<dbReference type="Proteomes" id="UP001166784">
    <property type="component" value="Unassembled WGS sequence"/>
</dbReference>
<dbReference type="RefSeq" id="WP_241062826.1">
    <property type="nucleotide sequence ID" value="NZ_JAKWJU010000002.1"/>
</dbReference>
<dbReference type="SUPFAM" id="SSF48498">
    <property type="entry name" value="Tetracyclin repressor-like, C-terminal domain"/>
    <property type="match status" value="1"/>
</dbReference>
<dbReference type="InterPro" id="IPR009057">
    <property type="entry name" value="Homeodomain-like_sf"/>
</dbReference>
<dbReference type="PROSITE" id="PS50977">
    <property type="entry name" value="HTH_TETR_2"/>
    <property type="match status" value="1"/>
</dbReference>
<dbReference type="PANTHER" id="PTHR47506:SF3">
    <property type="entry name" value="HTH-TYPE TRANSCRIPTIONAL REGULATOR LMRA"/>
    <property type="match status" value="1"/>
</dbReference>
<accession>A0ABS9T633</accession>
<evidence type="ECO:0000256" key="4">
    <source>
        <dbReference type="PROSITE-ProRule" id="PRU00335"/>
    </source>
</evidence>
<keyword evidence="1" id="KW-0805">Transcription regulation</keyword>
<gene>
    <name evidence="6" type="ORF">MMA15_27305</name>
</gene>
<organism evidence="6 7">
    <name type="scientific">Streptomyces marispadix</name>
    <dbReference type="NCBI Taxonomy" id="2922868"/>
    <lineage>
        <taxon>Bacteria</taxon>
        <taxon>Bacillati</taxon>
        <taxon>Actinomycetota</taxon>
        <taxon>Actinomycetes</taxon>
        <taxon>Kitasatosporales</taxon>
        <taxon>Streptomycetaceae</taxon>
        <taxon>Streptomyces</taxon>
    </lineage>
</organism>
<keyword evidence="3" id="KW-0804">Transcription</keyword>
<evidence type="ECO:0000313" key="7">
    <source>
        <dbReference type="Proteomes" id="UP001166784"/>
    </source>
</evidence>
<dbReference type="Gene3D" id="1.10.357.10">
    <property type="entry name" value="Tetracycline Repressor, domain 2"/>
    <property type="match status" value="1"/>
</dbReference>
<evidence type="ECO:0000259" key="5">
    <source>
        <dbReference type="PROSITE" id="PS50977"/>
    </source>
</evidence>
<evidence type="ECO:0000256" key="3">
    <source>
        <dbReference type="ARBA" id="ARBA00023163"/>
    </source>
</evidence>
<comment type="caution">
    <text evidence="6">The sequence shown here is derived from an EMBL/GenBank/DDBJ whole genome shotgun (WGS) entry which is preliminary data.</text>
</comment>
<keyword evidence="2 4" id="KW-0238">DNA-binding</keyword>
<keyword evidence="7" id="KW-1185">Reference proteome</keyword>
<dbReference type="Pfam" id="PF00440">
    <property type="entry name" value="TetR_N"/>
    <property type="match status" value="1"/>
</dbReference>
<reference evidence="6" key="2">
    <citation type="journal article" date="2023" name="Int. J. Syst. Evol. Microbiol.">
        <title>Streptomyces marispadix sp. nov., isolated from marine beach sediment of the Northern Coast of Portugal.</title>
        <authorList>
            <person name="dos Santos J.D.N."/>
            <person name="Vitorino I.R."/>
            <person name="Kallscheuer N."/>
            <person name="Srivastava A."/>
            <person name="Krautwurst S."/>
            <person name="Marz M."/>
            <person name="Jogler C."/>
            <person name="Lobo Da Cunha A."/>
            <person name="Catita J."/>
            <person name="Goncalves H."/>
            <person name="Gonzalez I."/>
            <person name="Reyes F."/>
            <person name="Lage O.M."/>
        </authorList>
    </citation>
    <scope>NUCLEOTIDE SEQUENCE</scope>
    <source>
        <strain evidence="6">M600PL45_2</strain>
    </source>
</reference>
<name>A0ABS9T633_9ACTN</name>
<dbReference type="InterPro" id="IPR001647">
    <property type="entry name" value="HTH_TetR"/>
</dbReference>
<evidence type="ECO:0000256" key="2">
    <source>
        <dbReference type="ARBA" id="ARBA00023125"/>
    </source>
</evidence>
<dbReference type="PANTHER" id="PTHR47506">
    <property type="entry name" value="TRANSCRIPTIONAL REGULATORY PROTEIN"/>
    <property type="match status" value="1"/>
</dbReference>
<feature type="domain" description="HTH tetR-type" evidence="5">
    <location>
        <begin position="5"/>
        <end position="65"/>
    </location>
</feature>
<feature type="DNA-binding region" description="H-T-H motif" evidence="4">
    <location>
        <begin position="28"/>
        <end position="47"/>
    </location>
</feature>
<reference evidence="6" key="1">
    <citation type="submission" date="2022-03" db="EMBL/GenBank/DDBJ databases">
        <authorList>
            <person name="Santos J.D.N."/>
            <person name="Kallscheuer N."/>
            <person name="Jogler C."/>
            <person name="Lage O.M."/>
        </authorList>
    </citation>
    <scope>NUCLEOTIDE SEQUENCE</scope>
    <source>
        <strain evidence="6">M600PL45_2</strain>
    </source>
</reference>
<dbReference type="SUPFAM" id="SSF46689">
    <property type="entry name" value="Homeodomain-like"/>
    <property type="match status" value="1"/>
</dbReference>
<proteinExistence type="predicted"/>
<protein>
    <submittedName>
        <fullName evidence="6">TetR/AcrR family transcriptional regulator</fullName>
    </submittedName>
</protein>
<evidence type="ECO:0000313" key="6">
    <source>
        <dbReference type="EMBL" id="MCH6163974.1"/>
    </source>
</evidence>
<dbReference type="EMBL" id="JAKWJU010000002">
    <property type="protein sequence ID" value="MCH6163974.1"/>
    <property type="molecule type" value="Genomic_DNA"/>
</dbReference>
<sequence length="189" mass="20203">MDTELPPDTRVLDAADDLFYAHGVQAVGVDRIRDASGVSLKRLYQCFPSKGAIVEAYLRRRDQVSRTALEEHIAGYGSPREQLLGMFEWLHDWFRQPGFRGCAFNNAFGELGAGSDAVAEVVRTHKAALRARILSLVEGVGAADPEAVTAQIVVLFDGAITVATVSGTPEAALQARDAVAVLLDAHGGA</sequence>
<dbReference type="PRINTS" id="PR00455">
    <property type="entry name" value="HTHTETR"/>
</dbReference>